<dbReference type="GO" id="GO:0006302">
    <property type="term" value="P:double-strand break repair"/>
    <property type="evidence" value="ECO:0007669"/>
    <property type="project" value="TreeGrafter"/>
</dbReference>
<dbReference type="STRING" id="90262.A0A1X2IJW4"/>
<keyword evidence="4" id="KW-1185">Reference proteome</keyword>
<dbReference type="AlphaFoldDB" id="A0A1X2IJW4"/>
<dbReference type="InterPro" id="IPR053036">
    <property type="entry name" value="CellCycle_DNARepair_Reg"/>
</dbReference>
<gene>
    <name evidence="3" type="ORF">BCR42DRAFT_490503</name>
</gene>
<dbReference type="PROSITE" id="PS50172">
    <property type="entry name" value="BRCT"/>
    <property type="match status" value="4"/>
</dbReference>
<dbReference type="CDD" id="cd17744">
    <property type="entry name" value="BRCT_MDC1_rpt1"/>
    <property type="match status" value="1"/>
</dbReference>
<feature type="domain" description="BRCT" evidence="2">
    <location>
        <begin position="17"/>
        <end position="104"/>
    </location>
</feature>
<evidence type="ECO:0000256" key="1">
    <source>
        <dbReference type="SAM" id="MobiDB-lite"/>
    </source>
</evidence>
<comment type="caution">
    <text evidence="3">The sequence shown here is derived from an EMBL/GenBank/DDBJ whole genome shotgun (WGS) entry which is preliminary data.</text>
</comment>
<dbReference type="Gene3D" id="3.40.50.10190">
    <property type="entry name" value="BRCT domain"/>
    <property type="match status" value="4"/>
</dbReference>
<feature type="domain" description="BRCT" evidence="2">
    <location>
        <begin position="105"/>
        <end position="196"/>
    </location>
</feature>
<protein>
    <recommendedName>
        <fullName evidence="2">BRCT domain-containing protein</fullName>
    </recommendedName>
</protein>
<feature type="domain" description="BRCT" evidence="2">
    <location>
        <begin position="726"/>
        <end position="788"/>
    </location>
</feature>
<dbReference type="Pfam" id="PF12738">
    <property type="entry name" value="PTCB-BRCT"/>
    <property type="match status" value="2"/>
</dbReference>
<dbReference type="CDD" id="cd18432">
    <property type="entry name" value="BRCT_PAXIP1_rpt6_like"/>
    <property type="match status" value="1"/>
</dbReference>
<evidence type="ECO:0000313" key="3">
    <source>
        <dbReference type="EMBL" id="ORZ17810.1"/>
    </source>
</evidence>
<dbReference type="PANTHER" id="PTHR47667">
    <property type="entry name" value="REGULATOR OF TY1 TRANSPOSITION PROTEIN 107"/>
    <property type="match status" value="1"/>
</dbReference>
<dbReference type="SUPFAM" id="SSF52113">
    <property type="entry name" value="BRCT domain"/>
    <property type="match status" value="5"/>
</dbReference>
<dbReference type="CDD" id="cd18436">
    <property type="entry name" value="BRCT_BRC1_like_rpt2"/>
    <property type="match status" value="1"/>
</dbReference>
<dbReference type="OrthoDB" id="342264at2759"/>
<feature type="compositionally biased region" description="Polar residues" evidence="1">
    <location>
        <begin position="215"/>
        <end position="225"/>
    </location>
</feature>
<evidence type="ECO:0000259" key="2">
    <source>
        <dbReference type="PROSITE" id="PS50172"/>
    </source>
</evidence>
<organism evidence="3 4">
    <name type="scientific">Absidia repens</name>
    <dbReference type="NCBI Taxonomy" id="90262"/>
    <lineage>
        <taxon>Eukaryota</taxon>
        <taxon>Fungi</taxon>
        <taxon>Fungi incertae sedis</taxon>
        <taxon>Mucoromycota</taxon>
        <taxon>Mucoromycotina</taxon>
        <taxon>Mucoromycetes</taxon>
        <taxon>Mucorales</taxon>
        <taxon>Cunninghamellaceae</taxon>
        <taxon>Absidia</taxon>
    </lineage>
</organism>
<sequence>MTTNSTRDYSHPDFDPEDGAIFKDVIFELDSNISSSEQSTLKEQLLKYGAKCYDDEKKISSIEHPTHYITNRDKTVGTSYSVMPLWVKAAIRNGFTHDPKFYTPDPSKHFAGLVVATSGIPKRDQEAIFGATIALGGQYRENLTSDVTHLVCLAPEGDMYDEAMGPLFGKIKVLLPHWFDECFKLRRLVPEDAYLFPEPLFIQQQATSTQTSESNVSTAVSSPNKYTDDAKIQKDMEQEDMGPSRSNSTTPTINMEIDTITTSKRKDSTISDKSATDDGPAVYALPTIEALEKLVPKDRFFDGKLIYIHSDVGLTPEIRACLLQHLETAGATVANNFDDTKNHDSVIAIFKYRNSDLFLQVCNRPDIMVANLAWITNTLRRGRVESPLRSICDYPAPYGGIVGMQNLTATISGYKGDARNILFQICTMVGLPCSFNLDHNTTHLICSQRGTAKYCVGKKRNCNIVNHLWLEECYQQWEFKSVADDRYTYFPPNDILQTIVGKTPLTLDNLKPWFNKDTWPAVTPYTPIHLLHRSSSRQQNSPSYTTGLARRPRQAALDATSQLRDVYVPDMNDYQKEQRSSSNHHSPTTSITNVSTDSTGKQQRRPSESSLPSPSAKRFKVGGMKSKLASTKQTAPPPSSSPEKSISKSPSSTSTHQSPKKSSGSSSTEENQKDTDLTEDEEMEDTTSSPSLKQNPPANSPFTFVDKPAKIATTSYTLTKDEEKGIRKLGSALVDDIRKADILIVPDRILRTPKFLCAVNLGKTIVGSQWIKDSIANQEWCDPSAYQIKDTDMEAAHSFDLLHSLVSAQNANQQVGKSGHSHGDWLQGYEVCVLPSAGSAQALKEVVETAGGKLVPVPKRRSKGSSQGNTQGSFDTNQLLALADKKKDQKRKGWDDLLELGVNIYDKELIIVGALRQKISLDEFSLA</sequence>
<reference evidence="3 4" key="1">
    <citation type="submission" date="2016-07" db="EMBL/GenBank/DDBJ databases">
        <title>Pervasive Adenine N6-methylation of Active Genes in Fungi.</title>
        <authorList>
            <consortium name="DOE Joint Genome Institute"/>
            <person name="Mondo S.J."/>
            <person name="Dannebaum R.O."/>
            <person name="Kuo R.C."/>
            <person name="Labutti K."/>
            <person name="Haridas S."/>
            <person name="Kuo A."/>
            <person name="Salamov A."/>
            <person name="Ahrendt S.R."/>
            <person name="Lipzen A."/>
            <person name="Sullivan W."/>
            <person name="Andreopoulos W.B."/>
            <person name="Clum A."/>
            <person name="Lindquist E."/>
            <person name="Daum C."/>
            <person name="Ramamoorthy G.K."/>
            <person name="Gryganskyi A."/>
            <person name="Culley D."/>
            <person name="Magnuson J.K."/>
            <person name="James T.Y."/>
            <person name="O'Malley M.A."/>
            <person name="Stajich J.E."/>
            <person name="Spatafora J.W."/>
            <person name="Visel A."/>
            <person name="Grigoriev I.V."/>
        </authorList>
    </citation>
    <scope>NUCLEOTIDE SEQUENCE [LARGE SCALE GENOMIC DNA]</scope>
    <source>
        <strain evidence="3 4">NRRL 1336</strain>
    </source>
</reference>
<dbReference type="GO" id="GO:0035361">
    <property type="term" value="C:Cul8-RING ubiquitin ligase complex"/>
    <property type="evidence" value="ECO:0007669"/>
    <property type="project" value="TreeGrafter"/>
</dbReference>
<feature type="compositionally biased region" description="Low complexity" evidence="1">
    <location>
        <begin position="641"/>
        <end position="667"/>
    </location>
</feature>
<dbReference type="Proteomes" id="UP000193560">
    <property type="component" value="Unassembled WGS sequence"/>
</dbReference>
<dbReference type="InterPro" id="IPR036420">
    <property type="entry name" value="BRCT_dom_sf"/>
</dbReference>
<feature type="region of interest" description="Disordered" evidence="1">
    <location>
        <begin position="575"/>
        <end position="706"/>
    </location>
</feature>
<dbReference type="PANTHER" id="PTHR47667:SF1">
    <property type="entry name" value="REGULATOR OF TY1 TRANSPOSITION PROTEIN 107"/>
    <property type="match status" value="1"/>
</dbReference>
<feature type="compositionally biased region" description="Polar residues" evidence="1">
    <location>
        <begin position="580"/>
        <end position="601"/>
    </location>
</feature>
<feature type="region of interest" description="Disordered" evidence="1">
    <location>
        <begin position="206"/>
        <end position="229"/>
    </location>
</feature>
<evidence type="ECO:0000313" key="4">
    <source>
        <dbReference type="Proteomes" id="UP000193560"/>
    </source>
</evidence>
<feature type="region of interest" description="Disordered" evidence="1">
    <location>
        <begin position="532"/>
        <end position="555"/>
    </location>
</feature>
<dbReference type="GO" id="GO:0005634">
    <property type="term" value="C:nucleus"/>
    <property type="evidence" value="ECO:0007669"/>
    <property type="project" value="TreeGrafter"/>
</dbReference>
<dbReference type="GO" id="GO:1990683">
    <property type="term" value="P:DNA double-strand break attachment to nuclear envelope"/>
    <property type="evidence" value="ECO:0007669"/>
    <property type="project" value="TreeGrafter"/>
</dbReference>
<feature type="compositionally biased region" description="Polar residues" evidence="1">
    <location>
        <begin position="536"/>
        <end position="546"/>
    </location>
</feature>
<feature type="compositionally biased region" description="Polar residues" evidence="1">
    <location>
        <begin position="688"/>
        <end position="702"/>
    </location>
</feature>
<dbReference type="SMART" id="SM00292">
    <property type="entry name" value="BRCT"/>
    <property type="match status" value="4"/>
</dbReference>
<feature type="domain" description="BRCT" evidence="2">
    <location>
        <begin position="296"/>
        <end position="384"/>
    </location>
</feature>
<dbReference type="EMBL" id="MCGE01000009">
    <property type="protein sequence ID" value="ORZ17810.1"/>
    <property type="molecule type" value="Genomic_DNA"/>
</dbReference>
<proteinExistence type="predicted"/>
<dbReference type="InterPro" id="IPR001357">
    <property type="entry name" value="BRCT_dom"/>
</dbReference>
<dbReference type="Pfam" id="PF16770">
    <property type="entry name" value="RTT107_BRCT_5"/>
    <property type="match status" value="1"/>
</dbReference>
<name>A0A1X2IJW4_9FUNG</name>
<accession>A0A1X2IJW4</accession>